<dbReference type="EMBL" id="FQXU01000019">
    <property type="protein sequence ID" value="SHI74690.1"/>
    <property type="molecule type" value="Genomic_DNA"/>
</dbReference>
<name>A0A1M6DNC4_9CLOT</name>
<gene>
    <name evidence="2" type="ORF">SAMN02745941_04274</name>
</gene>
<dbReference type="SUPFAM" id="SSF53448">
    <property type="entry name" value="Nucleotide-diphospho-sugar transferases"/>
    <property type="match status" value="1"/>
</dbReference>
<sequence>MKKVLSIIITYNTGKNILKSYNAIKSTEYDVLIVDNGSNEDTIKYLKQIENDKDTTIIYLNNNEGIASALNKGLKYAMHNKYDWALTLDHDSIVTSDMLQKMFHTYEKLDDFYKEKIAVITPVHIEEKIKDFKSIPTNPTEFTEVLTEITSGNLIKVSLLNKISLFKEEFFIDYVDHEFCLRINKFGYKVIRVNNAILLHNLGESEEKKIGKVVFVNTNHSPLRRYYMNRNRMWVWKNYKLLYPKWVKEDKIKFCRELIKIILFEEKKIIKIKMIFIGINHYYKNKYGKYNN</sequence>
<dbReference type="Proteomes" id="UP000184241">
    <property type="component" value="Unassembled WGS sequence"/>
</dbReference>
<dbReference type="InterPro" id="IPR050834">
    <property type="entry name" value="Glycosyltransf_2"/>
</dbReference>
<dbReference type="AlphaFoldDB" id="A0A1M6DNC4"/>
<evidence type="ECO:0000259" key="1">
    <source>
        <dbReference type="Pfam" id="PF00535"/>
    </source>
</evidence>
<organism evidence="2 3">
    <name type="scientific">Clostridium intestinale DSM 6191</name>
    <dbReference type="NCBI Taxonomy" id="1121320"/>
    <lineage>
        <taxon>Bacteria</taxon>
        <taxon>Bacillati</taxon>
        <taxon>Bacillota</taxon>
        <taxon>Clostridia</taxon>
        <taxon>Eubacteriales</taxon>
        <taxon>Clostridiaceae</taxon>
        <taxon>Clostridium</taxon>
    </lineage>
</organism>
<dbReference type="PANTHER" id="PTHR43685">
    <property type="entry name" value="GLYCOSYLTRANSFERASE"/>
    <property type="match status" value="1"/>
</dbReference>
<accession>A0A1M6DNC4</accession>
<feature type="domain" description="Glycosyltransferase 2-like" evidence="1">
    <location>
        <begin position="7"/>
        <end position="110"/>
    </location>
</feature>
<evidence type="ECO:0000313" key="3">
    <source>
        <dbReference type="Proteomes" id="UP000184241"/>
    </source>
</evidence>
<dbReference type="Gene3D" id="3.90.550.10">
    <property type="entry name" value="Spore Coat Polysaccharide Biosynthesis Protein SpsA, Chain A"/>
    <property type="match status" value="1"/>
</dbReference>
<dbReference type="InterPro" id="IPR029044">
    <property type="entry name" value="Nucleotide-diphossugar_trans"/>
</dbReference>
<reference evidence="2 3" key="1">
    <citation type="submission" date="2016-11" db="EMBL/GenBank/DDBJ databases">
        <authorList>
            <person name="Jaros S."/>
            <person name="Januszkiewicz K."/>
            <person name="Wedrychowicz H."/>
        </authorList>
    </citation>
    <scope>NUCLEOTIDE SEQUENCE [LARGE SCALE GENOMIC DNA]</scope>
    <source>
        <strain evidence="2 3">DSM 6191</strain>
    </source>
</reference>
<dbReference type="Pfam" id="PF00535">
    <property type="entry name" value="Glycos_transf_2"/>
    <property type="match status" value="1"/>
</dbReference>
<proteinExistence type="predicted"/>
<evidence type="ECO:0000313" key="2">
    <source>
        <dbReference type="EMBL" id="SHI74690.1"/>
    </source>
</evidence>
<dbReference type="PANTHER" id="PTHR43685:SF2">
    <property type="entry name" value="GLYCOSYLTRANSFERASE 2-LIKE DOMAIN-CONTAINING PROTEIN"/>
    <property type="match status" value="1"/>
</dbReference>
<keyword evidence="2" id="KW-0808">Transferase</keyword>
<protein>
    <submittedName>
        <fullName evidence="2">Rhamnosyltransferase</fullName>
    </submittedName>
</protein>
<dbReference type="RefSeq" id="WP_073022589.1">
    <property type="nucleotide sequence ID" value="NZ_FQXU01000019.1"/>
</dbReference>
<dbReference type="InterPro" id="IPR001173">
    <property type="entry name" value="Glyco_trans_2-like"/>
</dbReference>
<dbReference type="CDD" id="cd02526">
    <property type="entry name" value="GT2_RfbF_like"/>
    <property type="match status" value="1"/>
</dbReference>
<dbReference type="GO" id="GO:0016740">
    <property type="term" value="F:transferase activity"/>
    <property type="evidence" value="ECO:0007669"/>
    <property type="project" value="UniProtKB-KW"/>
</dbReference>